<evidence type="ECO:0000259" key="12">
    <source>
        <dbReference type="PROSITE" id="PS50868"/>
    </source>
</evidence>
<dbReference type="GO" id="GO:0003690">
    <property type="term" value="F:double-stranded DNA binding"/>
    <property type="evidence" value="ECO:0007669"/>
    <property type="project" value="TreeGrafter"/>
</dbReference>
<keyword evidence="3" id="KW-0489">Methyltransferase</keyword>
<evidence type="ECO:0000256" key="7">
    <source>
        <dbReference type="ARBA" id="ARBA00023242"/>
    </source>
</evidence>
<name>A0A0E0CCF9_9ORYZ</name>
<dbReference type="SMART" id="SM00468">
    <property type="entry name" value="PreSET"/>
    <property type="match status" value="1"/>
</dbReference>
<keyword evidence="7 8" id="KW-0539">Nucleus</keyword>
<evidence type="ECO:0000256" key="8">
    <source>
        <dbReference type="PROSITE-ProRule" id="PRU00358"/>
    </source>
</evidence>
<dbReference type="PANTHER" id="PTHR45660:SF88">
    <property type="entry name" value="OS01G0927000 PROTEIN"/>
    <property type="match status" value="1"/>
</dbReference>
<evidence type="ECO:0008006" key="16">
    <source>
        <dbReference type="Google" id="ProtNLM"/>
    </source>
</evidence>
<dbReference type="PROSITE" id="PS51575">
    <property type="entry name" value="SAM_MT43_SUVAR39_2"/>
    <property type="match status" value="1"/>
</dbReference>
<dbReference type="eggNOG" id="KOG1082">
    <property type="taxonomic scope" value="Eukaryota"/>
</dbReference>
<evidence type="ECO:0000259" key="11">
    <source>
        <dbReference type="PROSITE" id="PS50867"/>
    </source>
</evidence>
<dbReference type="GO" id="GO:0005694">
    <property type="term" value="C:chromosome"/>
    <property type="evidence" value="ECO:0007669"/>
    <property type="project" value="UniProtKB-SubCell"/>
</dbReference>
<organism evidence="14">
    <name type="scientific">Oryza meridionalis</name>
    <dbReference type="NCBI Taxonomy" id="40149"/>
    <lineage>
        <taxon>Eukaryota</taxon>
        <taxon>Viridiplantae</taxon>
        <taxon>Streptophyta</taxon>
        <taxon>Embryophyta</taxon>
        <taxon>Tracheophyta</taxon>
        <taxon>Spermatophyta</taxon>
        <taxon>Magnoliopsida</taxon>
        <taxon>Liliopsida</taxon>
        <taxon>Poales</taxon>
        <taxon>Poaceae</taxon>
        <taxon>BOP clade</taxon>
        <taxon>Oryzoideae</taxon>
        <taxon>Oryzeae</taxon>
        <taxon>Oryzinae</taxon>
        <taxon>Oryza</taxon>
    </lineage>
</organism>
<dbReference type="InterPro" id="IPR025794">
    <property type="entry name" value="H3-K9-MeTrfase_plant"/>
</dbReference>
<dbReference type="Pfam" id="PF05033">
    <property type="entry name" value="Pre-SET"/>
    <property type="match status" value="1"/>
</dbReference>
<evidence type="ECO:0000313" key="14">
    <source>
        <dbReference type="EnsemblPlants" id="OMERI01G39520.1"/>
    </source>
</evidence>
<dbReference type="InterPro" id="IPR001214">
    <property type="entry name" value="SET_dom"/>
</dbReference>
<dbReference type="Pfam" id="PF00856">
    <property type="entry name" value="SET"/>
    <property type="match status" value="1"/>
</dbReference>
<evidence type="ECO:0000256" key="6">
    <source>
        <dbReference type="ARBA" id="ARBA00022853"/>
    </source>
</evidence>
<dbReference type="PANTHER" id="PTHR45660">
    <property type="entry name" value="HISTONE-LYSINE N-METHYLTRANSFERASE SETMAR"/>
    <property type="match status" value="1"/>
</dbReference>
<dbReference type="HOGENOM" id="CLU_004556_3_0_1"/>
<dbReference type="InterPro" id="IPR003616">
    <property type="entry name" value="Post-SET_dom"/>
</dbReference>
<dbReference type="Pfam" id="PF02182">
    <property type="entry name" value="SAD_SRA"/>
    <property type="match status" value="1"/>
</dbReference>
<dbReference type="Proteomes" id="UP000008021">
    <property type="component" value="Chromosome 1"/>
</dbReference>
<dbReference type="GO" id="GO:0042054">
    <property type="term" value="F:histone methyltransferase activity"/>
    <property type="evidence" value="ECO:0007669"/>
    <property type="project" value="InterPro"/>
</dbReference>
<evidence type="ECO:0000256" key="5">
    <source>
        <dbReference type="ARBA" id="ARBA00022691"/>
    </source>
</evidence>
<feature type="domain" description="Post-SET" evidence="12">
    <location>
        <begin position="710"/>
        <end position="726"/>
    </location>
</feature>
<dbReference type="SUPFAM" id="SSF82199">
    <property type="entry name" value="SET domain"/>
    <property type="match status" value="1"/>
</dbReference>
<evidence type="ECO:0000256" key="9">
    <source>
        <dbReference type="SAM" id="MobiDB-lite"/>
    </source>
</evidence>
<dbReference type="InterPro" id="IPR003105">
    <property type="entry name" value="SRA_YDG"/>
</dbReference>
<evidence type="ECO:0000313" key="15">
    <source>
        <dbReference type="Proteomes" id="UP000008021"/>
    </source>
</evidence>
<evidence type="ECO:0000256" key="4">
    <source>
        <dbReference type="ARBA" id="ARBA00022679"/>
    </source>
</evidence>
<proteinExistence type="predicted"/>
<keyword evidence="2" id="KW-0158">Chromosome</keyword>
<dbReference type="InterPro" id="IPR036987">
    <property type="entry name" value="SRA-YDG_sf"/>
</dbReference>
<dbReference type="SMART" id="SM00508">
    <property type="entry name" value="PostSET"/>
    <property type="match status" value="1"/>
</dbReference>
<keyword evidence="15" id="KW-1185">Reference proteome</keyword>
<dbReference type="PROSITE" id="PS50868">
    <property type="entry name" value="POST_SET"/>
    <property type="match status" value="1"/>
</dbReference>
<feature type="domain" description="YDG" evidence="13">
    <location>
        <begin position="250"/>
        <end position="405"/>
    </location>
</feature>
<keyword evidence="4" id="KW-0808">Transferase</keyword>
<sequence length="726" mass="79697">MRTSGGSVLAKGEEAQRSHLACYFALLARSSPPLLLLLPHCCGAAASAAAAFRIVAVDFAELRWMEVMDSVAVMEVSPVPKPPLEAALALRRSARCSNRTRRPTYVEQEEPKESAGRRRGGKRKREEEKAPVAQDAMKPVRMGDAASERKPSSEGKPMPAIAAEPVSCAGFARPAAEDDVLGNGKSAKLRVKETLRAFTSHYLHLVQEEQKRAQAVLQEGQKRPSKRPDLKAITKMQESNAVLYPEKIIGELPGVDVGDQFYSRAEMVVLGIHSHWLNGIDYMGMKYQGKEEYANLTFPLATCIVMSGIYEDDLDKADEIIYTGQGGNDLLGNHRQIGSQQLQRGNLALKNSKDNGNPIRVIRGHISKNSYTGKVYTYDGLYKVVDDWVQNGVQGHVVFKYKLKRLEGQPSLTTSEVRFTRAEAPTTISELPGLVCDDISGGQENLPIPATNLVDDPPVPPTGFVYSKSLKIPKGIKIPSNCNGCDCEGDCANNKNCSCAQRNGSDLPYVSHKNIGRLVEPKAIVFECGANCSCNNNCVNRTSQKGLQYRLEVFKTASKGWGVRTWDTILPGAPICEYTGVLRRTEEVDGLLQNNYIFDIDCLQTMKGLDGREKRAGSDMHLPSLHAENDSDPPAPEYCIDAGSIGNFARFINHSCEPNLFVQCVLSSHNDVKLAKVTLFAADTILPLQELSYDYGYVLDSVVGPDGNIVKLPCFCGAPYCRKRLY</sequence>
<dbReference type="Gene3D" id="2.30.280.10">
    <property type="entry name" value="SRA-YDG"/>
    <property type="match status" value="1"/>
</dbReference>
<feature type="region of interest" description="Disordered" evidence="9">
    <location>
        <begin position="99"/>
        <end position="160"/>
    </location>
</feature>
<keyword evidence="5" id="KW-0949">S-adenosyl-L-methionine</keyword>
<feature type="domain" description="Pre-SET" evidence="11">
    <location>
        <begin position="483"/>
        <end position="546"/>
    </location>
</feature>
<dbReference type="AlphaFoldDB" id="A0A0E0CCF9"/>
<evidence type="ECO:0000256" key="2">
    <source>
        <dbReference type="ARBA" id="ARBA00022454"/>
    </source>
</evidence>
<dbReference type="GO" id="GO:0008270">
    <property type="term" value="F:zinc ion binding"/>
    <property type="evidence" value="ECO:0007669"/>
    <property type="project" value="InterPro"/>
</dbReference>
<reference evidence="14" key="1">
    <citation type="submission" date="2015-04" db="UniProtKB">
        <authorList>
            <consortium name="EnsemblPlants"/>
        </authorList>
    </citation>
    <scope>IDENTIFICATION</scope>
</reference>
<dbReference type="SUPFAM" id="SSF88697">
    <property type="entry name" value="PUA domain-like"/>
    <property type="match status" value="1"/>
</dbReference>
<evidence type="ECO:0000256" key="3">
    <source>
        <dbReference type="ARBA" id="ARBA00022603"/>
    </source>
</evidence>
<feature type="domain" description="SET" evidence="10">
    <location>
        <begin position="549"/>
        <end position="696"/>
    </location>
</feature>
<accession>A0A0E0CCF9</accession>
<reference evidence="14" key="2">
    <citation type="submission" date="2018-05" db="EMBL/GenBank/DDBJ databases">
        <title>OmerRS3 (Oryza meridionalis Reference Sequence Version 3).</title>
        <authorList>
            <person name="Zhang J."/>
            <person name="Kudrna D."/>
            <person name="Lee S."/>
            <person name="Talag J."/>
            <person name="Welchert J."/>
            <person name="Wing R.A."/>
        </authorList>
    </citation>
    <scope>NUCLEOTIDE SEQUENCE [LARGE SCALE GENOMIC DNA]</scope>
    <source>
        <strain evidence="14">cv. OR44</strain>
    </source>
</reference>
<protein>
    <recommendedName>
        <fullName evidence="16">Histone-lysine N-methyltransferase</fullName>
    </recommendedName>
</protein>
<comment type="subcellular location">
    <subcellularLocation>
        <location evidence="1">Chromosome</location>
    </subcellularLocation>
    <subcellularLocation>
        <location evidence="8">Nucleus</location>
    </subcellularLocation>
</comment>
<dbReference type="InterPro" id="IPR046341">
    <property type="entry name" value="SET_dom_sf"/>
</dbReference>
<dbReference type="EnsemblPlants" id="OMERI01G39520.1">
    <property type="protein sequence ID" value="OMERI01G39520.1"/>
    <property type="gene ID" value="OMERI01G39520"/>
</dbReference>
<dbReference type="GO" id="GO:0005634">
    <property type="term" value="C:nucleus"/>
    <property type="evidence" value="ECO:0007669"/>
    <property type="project" value="UniProtKB-SubCell"/>
</dbReference>
<dbReference type="PROSITE" id="PS51015">
    <property type="entry name" value="YDG"/>
    <property type="match status" value="1"/>
</dbReference>
<dbReference type="InterPro" id="IPR015947">
    <property type="entry name" value="PUA-like_sf"/>
</dbReference>
<dbReference type="InterPro" id="IPR007728">
    <property type="entry name" value="Pre-SET_dom"/>
</dbReference>
<dbReference type="Gene3D" id="2.170.270.10">
    <property type="entry name" value="SET domain"/>
    <property type="match status" value="1"/>
</dbReference>
<keyword evidence="6" id="KW-0156">Chromatin regulator</keyword>
<evidence type="ECO:0000259" key="10">
    <source>
        <dbReference type="PROSITE" id="PS50280"/>
    </source>
</evidence>
<dbReference type="Gramene" id="OMERI01G39520.1">
    <property type="protein sequence ID" value="OMERI01G39520.1"/>
    <property type="gene ID" value="OMERI01G39520"/>
</dbReference>
<dbReference type="SMART" id="SM00317">
    <property type="entry name" value="SET"/>
    <property type="match status" value="1"/>
</dbReference>
<dbReference type="PROSITE" id="PS50867">
    <property type="entry name" value="PRE_SET"/>
    <property type="match status" value="1"/>
</dbReference>
<dbReference type="SMART" id="SM00466">
    <property type="entry name" value="SRA"/>
    <property type="match status" value="1"/>
</dbReference>
<dbReference type="GO" id="GO:0032259">
    <property type="term" value="P:methylation"/>
    <property type="evidence" value="ECO:0007669"/>
    <property type="project" value="UniProtKB-KW"/>
</dbReference>
<dbReference type="PROSITE" id="PS50280">
    <property type="entry name" value="SET"/>
    <property type="match status" value="1"/>
</dbReference>
<dbReference type="InterPro" id="IPR051357">
    <property type="entry name" value="H3K9_HMTase_SUVAR3-9"/>
</dbReference>
<evidence type="ECO:0000256" key="1">
    <source>
        <dbReference type="ARBA" id="ARBA00004286"/>
    </source>
</evidence>
<evidence type="ECO:0000259" key="13">
    <source>
        <dbReference type="PROSITE" id="PS51015"/>
    </source>
</evidence>
<dbReference type="STRING" id="40149.A0A0E0CCF9"/>